<evidence type="ECO:0000313" key="2">
    <source>
        <dbReference type="Proteomes" id="UP000216207"/>
    </source>
</evidence>
<organism evidence="1 2">
    <name type="scientific">Shouchella clausii</name>
    <name type="common">Alkalihalobacillus clausii</name>
    <dbReference type="NCBI Taxonomy" id="79880"/>
    <lineage>
        <taxon>Bacteria</taxon>
        <taxon>Bacillati</taxon>
        <taxon>Bacillota</taxon>
        <taxon>Bacilli</taxon>
        <taxon>Bacillales</taxon>
        <taxon>Bacillaceae</taxon>
        <taxon>Shouchella</taxon>
    </lineage>
</organism>
<proteinExistence type="predicted"/>
<dbReference type="Pfam" id="PF09527">
    <property type="entry name" value="ATPase_gene1"/>
    <property type="match status" value="1"/>
</dbReference>
<protein>
    <submittedName>
        <fullName evidence="1">AtpZ protein</fullName>
    </submittedName>
</protein>
<dbReference type="InterPro" id="IPR032820">
    <property type="entry name" value="ATPase_put"/>
</dbReference>
<accession>A0A268NZH4</accession>
<gene>
    <name evidence="1" type="ORF">CHH72_10950</name>
</gene>
<dbReference type="EMBL" id="NPCC01000012">
    <property type="protein sequence ID" value="PAE88884.1"/>
    <property type="molecule type" value="Genomic_DNA"/>
</dbReference>
<comment type="caution">
    <text evidence="1">The sequence shown here is derived from an EMBL/GenBank/DDBJ whole genome shotgun (WGS) entry which is preliminary data.</text>
</comment>
<dbReference type="AlphaFoldDB" id="A0A268NZH4"/>
<reference evidence="1 2" key="1">
    <citation type="submission" date="2017-07" db="EMBL/GenBank/DDBJ databases">
        <title>Isolation and whole genome analysis of endospore-forming bacteria from heroin.</title>
        <authorList>
            <person name="Kalinowski J."/>
            <person name="Ahrens B."/>
            <person name="Al-Dilaimi A."/>
            <person name="Winkler A."/>
            <person name="Wibberg D."/>
            <person name="Schleenbecker U."/>
            <person name="Ruckert C."/>
            <person name="Wolfel R."/>
            <person name="Grass G."/>
        </authorList>
    </citation>
    <scope>NUCLEOTIDE SEQUENCE [LARGE SCALE GENOMIC DNA]</scope>
    <source>
        <strain evidence="1 2">7539</strain>
    </source>
</reference>
<sequence length="74" mass="7962">MSKPNRNPMRAFALVSIITSYVIGGVVGGLFLGLWLDKLFGLEPLFLIICLLAGLGTGTYGIYKAVQPFLGDDQ</sequence>
<dbReference type="OMA" id="SGRWADQ"/>
<name>A0A268NZH4_SHOCL</name>
<dbReference type="RefSeq" id="WP_011248693.1">
    <property type="nucleotide sequence ID" value="NZ_BOQQ01000004.1"/>
</dbReference>
<evidence type="ECO:0000313" key="1">
    <source>
        <dbReference type="EMBL" id="PAE88884.1"/>
    </source>
</evidence>
<dbReference type="Proteomes" id="UP000216207">
    <property type="component" value="Unassembled WGS sequence"/>
</dbReference>